<dbReference type="OMA" id="SMAQPEG"/>
<dbReference type="Proteomes" id="UP000694892">
    <property type="component" value="Chromosome 6S"/>
</dbReference>
<gene>
    <name evidence="2" type="ORF">XELAEV_18033213mg</name>
</gene>
<dbReference type="EMBL" id="CM004477">
    <property type="protein sequence ID" value="OCT74255.1"/>
    <property type="molecule type" value="Genomic_DNA"/>
</dbReference>
<organism evidence="2 3">
    <name type="scientific">Xenopus laevis</name>
    <name type="common">African clawed frog</name>
    <dbReference type="NCBI Taxonomy" id="8355"/>
    <lineage>
        <taxon>Eukaryota</taxon>
        <taxon>Metazoa</taxon>
        <taxon>Chordata</taxon>
        <taxon>Craniata</taxon>
        <taxon>Vertebrata</taxon>
        <taxon>Euteleostomi</taxon>
        <taxon>Amphibia</taxon>
        <taxon>Batrachia</taxon>
        <taxon>Anura</taxon>
        <taxon>Pipoidea</taxon>
        <taxon>Pipidae</taxon>
        <taxon>Xenopodinae</taxon>
        <taxon>Xenopus</taxon>
        <taxon>Xenopus</taxon>
    </lineage>
</organism>
<feature type="chain" id="PRO_5038053387" description="Antimicrobial peptide" evidence="1">
    <location>
        <begin position="21"/>
        <end position="75"/>
    </location>
</feature>
<keyword evidence="1" id="KW-0732">Signal</keyword>
<evidence type="ECO:0008006" key="4">
    <source>
        <dbReference type="Google" id="ProtNLM"/>
    </source>
</evidence>
<reference evidence="3" key="1">
    <citation type="journal article" date="2016" name="Nature">
        <title>Genome evolution in the allotetraploid frog Xenopus laevis.</title>
        <authorList>
            <person name="Session A.M."/>
            <person name="Uno Y."/>
            <person name="Kwon T."/>
            <person name="Chapman J.A."/>
            <person name="Toyoda A."/>
            <person name="Takahashi S."/>
            <person name="Fukui A."/>
            <person name="Hikosaka A."/>
            <person name="Suzuki A."/>
            <person name="Kondo M."/>
            <person name="van Heeringen S.J."/>
            <person name="Quigley I."/>
            <person name="Heinz S."/>
            <person name="Ogino H."/>
            <person name="Ochi H."/>
            <person name="Hellsten U."/>
            <person name="Lyons J.B."/>
            <person name="Simakov O."/>
            <person name="Putnam N."/>
            <person name="Stites J."/>
            <person name="Kuroki Y."/>
            <person name="Tanaka T."/>
            <person name="Michiue T."/>
            <person name="Watanabe M."/>
            <person name="Bogdanovic O."/>
            <person name="Lister R."/>
            <person name="Georgiou G."/>
            <person name="Paranjpe S.S."/>
            <person name="van Kruijsbergen I."/>
            <person name="Shu S."/>
            <person name="Carlson J."/>
            <person name="Kinoshita T."/>
            <person name="Ohta Y."/>
            <person name="Mawaribuchi S."/>
            <person name="Jenkins J."/>
            <person name="Grimwood J."/>
            <person name="Schmutz J."/>
            <person name="Mitros T."/>
            <person name="Mozaffari S.V."/>
            <person name="Suzuki Y."/>
            <person name="Haramoto Y."/>
            <person name="Yamamoto T.S."/>
            <person name="Takagi C."/>
            <person name="Heald R."/>
            <person name="Miller K."/>
            <person name="Haudenschild C."/>
            <person name="Kitzman J."/>
            <person name="Nakayama T."/>
            <person name="Izutsu Y."/>
            <person name="Robert J."/>
            <person name="Fortriede J."/>
            <person name="Burns K."/>
            <person name="Lotay V."/>
            <person name="Karimi K."/>
            <person name="Yasuoka Y."/>
            <person name="Dichmann D.S."/>
            <person name="Flajnik M.F."/>
            <person name="Houston D.W."/>
            <person name="Shendure J."/>
            <person name="DuPasquier L."/>
            <person name="Vize P.D."/>
            <person name="Zorn A.M."/>
            <person name="Ito M."/>
            <person name="Marcotte E.M."/>
            <person name="Wallingford J.B."/>
            <person name="Ito Y."/>
            <person name="Asashima M."/>
            <person name="Ueno N."/>
            <person name="Matsuda Y."/>
            <person name="Veenstra G.J."/>
            <person name="Fujiyama A."/>
            <person name="Harland R.M."/>
            <person name="Taira M."/>
            <person name="Rokhsar D.S."/>
        </authorList>
    </citation>
    <scope>NUCLEOTIDE SEQUENCE [LARGE SCALE GENOMIC DNA]</scope>
    <source>
        <strain evidence="3">J</strain>
    </source>
</reference>
<name>A0A974HDT4_XENLA</name>
<evidence type="ECO:0000313" key="2">
    <source>
        <dbReference type="EMBL" id="OCT74255.1"/>
    </source>
</evidence>
<sequence length="75" mass="8317">MFKGIFLCVFFAVLIANSMAQPEGFADEDDVNKRDVRGFGSFLGTLFKTAAKIIPGLLSSRQEREAFADELKRAI</sequence>
<protein>
    <recommendedName>
        <fullName evidence="4">Antimicrobial peptide</fullName>
    </recommendedName>
</protein>
<evidence type="ECO:0000256" key="1">
    <source>
        <dbReference type="SAM" id="SignalP"/>
    </source>
</evidence>
<dbReference type="AlphaFoldDB" id="A0A974HDT4"/>
<proteinExistence type="predicted"/>
<accession>A0A974HDT4</accession>
<evidence type="ECO:0000313" key="3">
    <source>
        <dbReference type="Proteomes" id="UP000694892"/>
    </source>
</evidence>
<feature type="signal peptide" evidence="1">
    <location>
        <begin position="1"/>
        <end position="20"/>
    </location>
</feature>